<gene>
    <name evidence="1" type="ORF">KUCAC02_029857</name>
</gene>
<organism evidence="1 2">
    <name type="scientific">Chaenocephalus aceratus</name>
    <name type="common">Blackfin icefish</name>
    <name type="synonym">Chaenichthys aceratus</name>
    <dbReference type="NCBI Taxonomy" id="36190"/>
    <lineage>
        <taxon>Eukaryota</taxon>
        <taxon>Metazoa</taxon>
        <taxon>Chordata</taxon>
        <taxon>Craniata</taxon>
        <taxon>Vertebrata</taxon>
        <taxon>Euteleostomi</taxon>
        <taxon>Actinopterygii</taxon>
        <taxon>Neopterygii</taxon>
        <taxon>Teleostei</taxon>
        <taxon>Neoteleostei</taxon>
        <taxon>Acanthomorphata</taxon>
        <taxon>Eupercaria</taxon>
        <taxon>Perciformes</taxon>
        <taxon>Notothenioidei</taxon>
        <taxon>Channichthyidae</taxon>
        <taxon>Chaenocephalus</taxon>
    </lineage>
</organism>
<dbReference type="Proteomes" id="UP001057452">
    <property type="component" value="Chromosome 5"/>
</dbReference>
<evidence type="ECO:0000313" key="2">
    <source>
        <dbReference type="Proteomes" id="UP001057452"/>
    </source>
</evidence>
<sequence length="55" mass="6056">RSHSALPLLTPFHPSIPPFTACLHLVSASPLTPSHSTPMHLRGFHMEMTFLTGHI</sequence>
<name>A0ACB9XJ37_CHAAC</name>
<protein>
    <submittedName>
        <fullName evidence="1">Uncharacterized protein</fullName>
    </submittedName>
</protein>
<dbReference type="EMBL" id="CM043789">
    <property type="protein sequence ID" value="KAI4826409.1"/>
    <property type="molecule type" value="Genomic_DNA"/>
</dbReference>
<proteinExistence type="predicted"/>
<feature type="non-terminal residue" evidence="1">
    <location>
        <position position="55"/>
    </location>
</feature>
<reference evidence="1" key="1">
    <citation type="submission" date="2022-05" db="EMBL/GenBank/DDBJ databases">
        <title>Chromosome-level genome of Chaenocephalus aceratus.</title>
        <authorList>
            <person name="Park H."/>
        </authorList>
    </citation>
    <scope>NUCLEOTIDE SEQUENCE</scope>
    <source>
        <strain evidence="1">KU_202001</strain>
    </source>
</reference>
<keyword evidence="2" id="KW-1185">Reference proteome</keyword>
<evidence type="ECO:0000313" key="1">
    <source>
        <dbReference type="EMBL" id="KAI4826409.1"/>
    </source>
</evidence>
<feature type="non-terminal residue" evidence="1">
    <location>
        <position position="1"/>
    </location>
</feature>
<comment type="caution">
    <text evidence="1">The sequence shown here is derived from an EMBL/GenBank/DDBJ whole genome shotgun (WGS) entry which is preliminary data.</text>
</comment>
<accession>A0ACB9XJ37</accession>